<evidence type="ECO:0000256" key="6">
    <source>
        <dbReference type="ARBA" id="ARBA00023136"/>
    </source>
</evidence>
<sequence length="465" mass="50198">MSKKNRLSQFTMLTALSLATFTMAGAFTLPAAKAESLEQALIAAYESNPTLRAARANLRAGDEAVPQALSGWRPLVTVNANTGGQYTDSDSGSSKNSDGTLPIGASLDIVQPLYTGGRTDANVNAAENDIQAQRSSLKSTEQQVLLDAVAAYINVWRANSVLELNLNNERVLQRQLEATRDRFSVGELTRTDVAQAESRLARAVSDRIEAEGALAEAAAVYEEVIGRSPSDTVQPPLPMSLPASLQSAVDVALASNPDVVAAEFQQRAAGHRVEAAEAEFEPEVNLVGRVSHDRNRTVDDSNTTQASVLAELTVPIYQQGFVSSQVRQQKQISNQRRIEIEQARRRAQQEAVASWEALVTARAQTTSFESEVEANRIALDGVQQENLVGARTVLDVLDAEQELLNSQVNLVTAQRDLVLAAYRTIAATGSMTAQGLALDVTLYDPQANYNAVRHRAYGTDVLPIQ</sequence>
<evidence type="ECO:0000313" key="9">
    <source>
        <dbReference type="EMBL" id="MBB3065532.1"/>
    </source>
</evidence>
<evidence type="ECO:0000256" key="7">
    <source>
        <dbReference type="ARBA" id="ARBA00023237"/>
    </source>
</evidence>
<dbReference type="EMBL" id="JACHXA010000004">
    <property type="protein sequence ID" value="MBB3065532.1"/>
    <property type="molecule type" value="Genomic_DNA"/>
</dbReference>
<keyword evidence="6" id="KW-0472">Membrane</keyword>
<evidence type="ECO:0000256" key="4">
    <source>
        <dbReference type="ARBA" id="ARBA00022452"/>
    </source>
</evidence>
<evidence type="ECO:0000256" key="8">
    <source>
        <dbReference type="SAM" id="SignalP"/>
    </source>
</evidence>
<evidence type="ECO:0000313" key="10">
    <source>
        <dbReference type="Proteomes" id="UP000581135"/>
    </source>
</evidence>
<keyword evidence="10" id="KW-1185">Reference proteome</keyword>
<feature type="signal peptide" evidence="8">
    <location>
        <begin position="1"/>
        <end position="26"/>
    </location>
</feature>
<dbReference type="Pfam" id="PF02321">
    <property type="entry name" value="OEP"/>
    <property type="match status" value="2"/>
</dbReference>
<comment type="subcellular location">
    <subcellularLocation>
        <location evidence="1">Cell outer membrane</location>
    </subcellularLocation>
</comment>
<accession>A0A839SST2</accession>
<proteinExistence type="inferred from homology"/>
<dbReference type="GO" id="GO:0015562">
    <property type="term" value="F:efflux transmembrane transporter activity"/>
    <property type="evidence" value="ECO:0007669"/>
    <property type="project" value="InterPro"/>
</dbReference>
<dbReference type="InterPro" id="IPR010130">
    <property type="entry name" value="T1SS_OMP_TolC"/>
</dbReference>
<keyword evidence="8" id="KW-0732">Signal</keyword>
<comment type="similarity">
    <text evidence="2">Belongs to the outer membrane factor (OMF) (TC 1.B.17) family.</text>
</comment>
<dbReference type="NCBIfam" id="TIGR01844">
    <property type="entry name" value="type_I_sec_TolC"/>
    <property type="match status" value="1"/>
</dbReference>
<dbReference type="AlphaFoldDB" id="A0A839SST2"/>
<dbReference type="GO" id="GO:0009279">
    <property type="term" value="C:cell outer membrane"/>
    <property type="evidence" value="ECO:0007669"/>
    <property type="project" value="UniProtKB-SubCell"/>
</dbReference>
<dbReference type="InterPro" id="IPR003423">
    <property type="entry name" value="OMP_efflux"/>
</dbReference>
<dbReference type="PANTHER" id="PTHR30026">
    <property type="entry name" value="OUTER MEMBRANE PROTEIN TOLC"/>
    <property type="match status" value="1"/>
</dbReference>
<keyword evidence="4" id="KW-1134">Transmembrane beta strand</keyword>
<organism evidence="9 10">
    <name type="scientific">Limibacillus halophilus</name>
    <dbReference type="NCBI Taxonomy" id="1579333"/>
    <lineage>
        <taxon>Bacteria</taxon>
        <taxon>Pseudomonadati</taxon>
        <taxon>Pseudomonadota</taxon>
        <taxon>Alphaproteobacteria</taxon>
        <taxon>Rhodospirillales</taxon>
        <taxon>Rhodovibrionaceae</taxon>
        <taxon>Limibacillus</taxon>
    </lineage>
</organism>
<protein>
    <submittedName>
        <fullName evidence="9">TolC family type I secretion outer membrane protein</fullName>
    </submittedName>
</protein>
<evidence type="ECO:0000256" key="2">
    <source>
        <dbReference type="ARBA" id="ARBA00007613"/>
    </source>
</evidence>
<dbReference type="InterPro" id="IPR051906">
    <property type="entry name" value="TolC-like"/>
</dbReference>
<gene>
    <name evidence="9" type="ORF">FHR98_001819</name>
</gene>
<dbReference type="SUPFAM" id="SSF56954">
    <property type="entry name" value="Outer membrane efflux proteins (OEP)"/>
    <property type="match status" value="1"/>
</dbReference>
<feature type="chain" id="PRO_5032834601" evidence="8">
    <location>
        <begin position="27"/>
        <end position="465"/>
    </location>
</feature>
<dbReference type="Gene3D" id="1.20.1600.10">
    <property type="entry name" value="Outer membrane efflux proteins (OEP)"/>
    <property type="match status" value="1"/>
</dbReference>
<comment type="caution">
    <text evidence="9">The sequence shown here is derived from an EMBL/GenBank/DDBJ whole genome shotgun (WGS) entry which is preliminary data.</text>
</comment>
<name>A0A839SST2_9PROT</name>
<dbReference type="PANTHER" id="PTHR30026:SF22">
    <property type="entry name" value="OUTER MEMBRANE EFFLUX PROTEIN"/>
    <property type="match status" value="1"/>
</dbReference>
<keyword evidence="3" id="KW-0813">Transport</keyword>
<dbReference type="Proteomes" id="UP000581135">
    <property type="component" value="Unassembled WGS sequence"/>
</dbReference>
<evidence type="ECO:0000256" key="5">
    <source>
        <dbReference type="ARBA" id="ARBA00022692"/>
    </source>
</evidence>
<keyword evidence="7" id="KW-0998">Cell outer membrane</keyword>
<dbReference type="GO" id="GO:0015288">
    <property type="term" value="F:porin activity"/>
    <property type="evidence" value="ECO:0007669"/>
    <property type="project" value="TreeGrafter"/>
</dbReference>
<dbReference type="GO" id="GO:1990281">
    <property type="term" value="C:efflux pump complex"/>
    <property type="evidence" value="ECO:0007669"/>
    <property type="project" value="TreeGrafter"/>
</dbReference>
<dbReference type="RefSeq" id="WP_183416350.1">
    <property type="nucleotide sequence ID" value="NZ_JACHXA010000004.1"/>
</dbReference>
<evidence type="ECO:0000256" key="3">
    <source>
        <dbReference type="ARBA" id="ARBA00022448"/>
    </source>
</evidence>
<evidence type="ECO:0000256" key="1">
    <source>
        <dbReference type="ARBA" id="ARBA00004442"/>
    </source>
</evidence>
<keyword evidence="5" id="KW-0812">Transmembrane</keyword>
<reference evidence="9 10" key="1">
    <citation type="submission" date="2020-08" db="EMBL/GenBank/DDBJ databases">
        <title>Genomic Encyclopedia of Type Strains, Phase III (KMG-III): the genomes of soil and plant-associated and newly described type strains.</title>
        <authorList>
            <person name="Whitman W."/>
        </authorList>
    </citation>
    <scope>NUCLEOTIDE SEQUENCE [LARGE SCALE GENOMIC DNA]</scope>
    <source>
        <strain evidence="9 10">CECT 8803</strain>
    </source>
</reference>